<evidence type="ECO:0000259" key="3">
    <source>
        <dbReference type="PROSITE" id="PS50234"/>
    </source>
</evidence>
<feature type="compositionally biased region" description="Basic and acidic residues" evidence="1">
    <location>
        <begin position="254"/>
        <end position="275"/>
    </location>
</feature>
<keyword evidence="2" id="KW-0732">Signal</keyword>
<feature type="chain" id="PRO_5007419228" evidence="2">
    <location>
        <begin position="17"/>
        <end position="565"/>
    </location>
</feature>
<name>A0A0N5ALJ9_9BILA</name>
<feature type="compositionally biased region" description="Basic and acidic residues" evidence="1">
    <location>
        <begin position="282"/>
        <end position="302"/>
    </location>
</feature>
<dbReference type="InterPro" id="IPR052229">
    <property type="entry name" value="Collagen-VI/PIF"/>
</dbReference>
<sequence length="565" mass="64862">MWLWILLLSNAKFSLQCSWPTVDALFVIDSTATIGANNYVLIKNFLSKVVDNMNIAQWQTHVAIASYTPMNIFLNRQNMSYFQNLRYVPCLSLGIDDCKPAASINSIASHELTISAGDRQQVPDVIIILSSTVRRIPELLSREVLIAPVSPIHAFSITVGALDDFSPTYNYTMLDRLVEPLCTAANAFIQSKLLYYFSSKSNIILVKLMIESFKIYYLYIFNYYLSDDFVKMYQIGFEEDYFGSQNHFYINKKSVAENDQKPKDKENQQPAKESDASTEVCDECRNDEKTDHNQDNQNHDETNQNNANETTNENNNNEYNEEIGDDEGEISEPDSTTAPNYGHLSPNHPALLLPPVDIMLLMDSSSSIGINGFRQVNKFLSDVNIAPGRSRVAVVIFANEPTVYFGFDKYYSYHSVARRIGTIPYIGGPTFLAKALTFAAGVLYQEQNMKDGKHRKHKFMPTPHHDRLQVLIVISDGYSEDNYEKISHILHEKLHVKTAALVMRTYNKERLLPITRYEGAIFLIHQTEALNMWLWRQQRLWNENYADYVQKEKAFMMEQKKKKKL</sequence>
<dbReference type="Proteomes" id="UP000046393">
    <property type="component" value="Unplaced"/>
</dbReference>
<dbReference type="InterPro" id="IPR002035">
    <property type="entry name" value="VWF_A"/>
</dbReference>
<accession>A0A0N5ALJ9</accession>
<dbReference type="Pfam" id="PF00092">
    <property type="entry name" value="VWA"/>
    <property type="match status" value="2"/>
</dbReference>
<evidence type="ECO:0000256" key="1">
    <source>
        <dbReference type="SAM" id="MobiDB-lite"/>
    </source>
</evidence>
<protein>
    <submittedName>
        <fullName evidence="5">VWFA domain-containing protein</fullName>
    </submittedName>
</protein>
<organism evidence="4 5">
    <name type="scientific">Syphacia muris</name>
    <dbReference type="NCBI Taxonomy" id="451379"/>
    <lineage>
        <taxon>Eukaryota</taxon>
        <taxon>Metazoa</taxon>
        <taxon>Ecdysozoa</taxon>
        <taxon>Nematoda</taxon>
        <taxon>Chromadorea</taxon>
        <taxon>Rhabditida</taxon>
        <taxon>Spirurina</taxon>
        <taxon>Oxyuridomorpha</taxon>
        <taxon>Oxyuroidea</taxon>
        <taxon>Oxyuridae</taxon>
        <taxon>Syphacia</taxon>
    </lineage>
</organism>
<feature type="domain" description="VWFA" evidence="3">
    <location>
        <begin position="23"/>
        <end position="213"/>
    </location>
</feature>
<feature type="region of interest" description="Disordered" evidence="1">
    <location>
        <begin position="254"/>
        <end position="343"/>
    </location>
</feature>
<dbReference type="SUPFAM" id="SSF53300">
    <property type="entry name" value="vWA-like"/>
    <property type="match status" value="2"/>
</dbReference>
<dbReference type="PANTHER" id="PTHR22588">
    <property type="entry name" value="VWFA DOMAIN-CONTAINING PROTEIN"/>
    <property type="match status" value="1"/>
</dbReference>
<feature type="compositionally biased region" description="Low complexity" evidence="1">
    <location>
        <begin position="303"/>
        <end position="318"/>
    </location>
</feature>
<feature type="domain" description="VWFA" evidence="3">
    <location>
        <begin position="357"/>
        <end position="540"/>
    </location>
</feature>
<reference evidence="5" key="1">
    <citation type="submission" date="2016-04" db="UniProtKB">
        <authorList>
            <consortium name="WormBaseParasite"/>
        </authorList>
    </citation>
    <scope>IDENTIFICATION</scope>
</reference>
<feature type="compositionally biased region" description="Acidic residues" evidence="1">
    <location>
        <begin position="319"/>
        <end position="332"/>
    </location>
</feature>
<dbReference type="STRING" id="451379.A0A0N5ALJ9"/>
<dbReference type="AlphaFoldDB" id="A0A0N5ALJ9"/>
<feature type="signal peptide" evidence="2">
    <location>
        <begin position="1"/>
        <end position="16"/>
    </location>
</feature>
<dbReference type="InterPro" id="IPR036465">
    <property type="entry name" value="vWFA_dom_sf"/>
</dbReference>
<evidence type="ECO:0000313" key="4">
    <source>
        <dbReference type="Proteomes" id="UP000046393"/>
    </source>
</evidence>
<proteinExistence type="predicted"/>
<dbReference type="PRINTS" id="PR00453">
    <property type="entry name" value="VWFADOMAIN"/>
</dbReference>
<keyword evidence="4" id="KW-1185">Reference proteome</keyword>
<dbReference type="PROSITE" id="PS50234">
    <property type="entry name" value="VWFA"/>
    <property type="match status" value="2"/>
</dbReference>
<evidence type="ECO:0000256" key="2">
    <source>
        <dbReference type="SAM" id="SignalP"/>
    </source>
</evidence>
<evidence type="ECO:0000313" key="5">
    <source>
        <dbReference type="WBParaSite" id="SMUV_0000542001-mRNA-1"/>
    </source>
</evidence>
<dbReference type="Gene3D" id="3.40.50.410">
    <property type="entry name" value="von Willebrand factor, type A domain"/>
    <property type="match status" value="2"/>
</dbReference>
<dbReference type="WBParaSite" id="SMUV_0000542001-mRNA-1">
    <property type="protein sequence ID" value="SMUV_0000542001-mRNA-1"/>
    <property type="gene ID" value="SMUV_0000542001"/>
</dbReference>
<dbReference type="PANTHER" id="PTHR22588:SF14">
    <property type="entry name" value="VWFA DOMAIN-CONTAINING PROTEIN"/>
    <property type="match status" value="1"/>
</dbReference>
<dbReference type="SMART" id="SM00327">
    <property type="entry name" value="VWA"/>
    <property type="match status" value="2"/>
</dbReference>